<sequence>MLQNPLSANQGGACVPSGPKGRRSPELKQIRGAEGLEPGHHHKSSGSEEAILYQQSHVSASHHREPPRHGAARSFRDDPLGCQRLLQSALPCVHRGRRTPTSLRSLPAICRDL</sequence>
<evidence type="ECO:0000313" key="2">
    <source>
        <dbReference type="EMBL" id="KAK2874674.1"/>
    </source>
</evidence>
<feature type="region of interest" description="Disordered" evidence="1">
    <location>
        <begin position="1"/>
        <end position="76"/>
    </location>
</feature>
<feature type="compositionally biased region" description="Polar residues" evidence="1">
    <location>
        <begin position="1"/>
        <end position="10"/>
    </location>
</feature>
<feature type="compositionally biased region" description="Basic and acidic residues" evidence="1">
    <location>
        <begin position="62"/>
        <end position="76"/>
    </location>
</feature>
<proteinExistence type="predicted"/>
<evidence type="ECO:0000313" key="3">
    <source>
        <dbReference type="Proteomes" id="UP001187343"/>
    </source>
</evidence>
<comment type="caution">
    <text evidence="2">The sequence shown here is derived from an EMBL/GenBank/DDBJ whole genome shotgun (WGS) entry which is preliminary data.</text>
</comment>
<dbReference type="AlphaFoldDB" id="A0AA88TCB2"/>
<keyword evidence="3" id="KW-1185">Reference proteome</keyword>
<accession>A0AA88TCB2</accession>
<gene>
    <name evidence="2" type="ORF">Q8A67_021827</name>
</gene>
<evidence type="ECO:0000256" key="1">
    <source>
        <dbReference type="SAM" id="MobiDB-lite"/>
    </source>
</evidence>
<protein>
    <submittedName>
        <fullName evidence="2">Uncharacterized protein</fullName>
    </submittedName>
</protein>
<dbReference type="Proteomes" id="UP001187343">
    <property type="component" value="Unassembled WGS sequence"/>
</dbReference>
<name>A0AA88TCB2_9TELE</name>
<organism evidence="2 3">
    <name type="scientific">Cirrhinus molitorella</name>
    <name type="common">mud carp</name>
    <dbReference type="NCBI Taxonomy" id="172907"/>
    <lineage>
        <taxon>Eukaryota</taxon>
        <taxon>Metazoa</taxon>
        <taxon>Chordata</taxon>
        <taxon>Craniata</taxon>
        <taxon>Vertebrata</taxon>
        <taxon>Euteleostomi</taxon>
        <taxon>Actinopterygii</taxon>
        <taxon>Neopterygii</taxon>
        <taxon>Teleostei</taxon>
        <taxon>Ostariophysi</taxon>
        <taxon>Cypriniformes</taxon>
        <taxon>Cyprinidae</taxon>
        <taxon>Labeoninae</taxon>
        <taxon>Labeonini</taxon>
        <taxon>Cirrhinus</taxon>
    </lineage>
</organism>
<dbReference type="EMBL" id="JAUYZG010000021">
    <property type="protein sequence ID" value="KAK2874674.1"/>
    <property type="molecule type" value="Genomic_DNA"/>
</dbReference>
<reference evidence="2" key="1">
    <citation type="submission" date="2023-08" db="EMBL/GenBank/DDBJ databases">
        <title>Chromosome-level Genome Assembly of mud carp (Cirrhinus molitorella).</title>
        <authorList>
            <person name="Liu H."/>
        </authorList>
    </citation>
    <scope>NUCLEOTIDE SEQUENCE</scope>
    <source>
        <strain evidence="2">Prfri</strain>
        <tissue evidence="2">Muscle</tissue>
    </source>
</reference>